<dbReference type="KEGG" id="slac:SKTS_29240"/>
<evidence type="ECO:0000256" key="1">
    <source>
        <dbReference type="SAM" id="SignalP"/>
    </source>
</evidence>
<evidence type="ECO:0000313" key="3">
    <source>
        <dbReference type="Proteomes" id="UP000502260"/>
    </source>
</evidence>
<dbReference type="RefSeq" id="WP_173066737.1">
    <property type="nucleotide sequence ID" value="NZ_AP022853.1"/>
</dbReference>
<keyword evidence="1" id="KW-0732">Signal</keyword>
<dbReference type="AlphaFoldDB" id="A0A6F8VE96"/>
<gene>
    <name evidence="2" type="ORF">SKTS_29240</name>
</gene>
<dbReference type="Proteomes" id="UP000502260">
    <property type="component" value="Chromosome"/>
</dbReference>
<proteinExistence type="predicted"/>
<sequence>MRKKLLTSSLCLLLLGLAGLIQPASAADDAAGEAKAAAAKPIADLAEAQKAQLALDELIRAYETGNVNLIRTRLDPAMIGYQRLIDGVAQDSNALKQIRLHLFDTQVVAGPDVAVIQTNWEKRFLSVTSFQPGIFSGHSMFLMHRGKEGWRMAAVSGDNPFSSQSGVLGQIAFGPAAILAPGPAAGVVGIPLQIAVTDPDLIGQSTLTVELATVQGDRENVTLTAAGPGYFVFNGPVSMQRAVSNTPGDHILQFISVPTILSVRYLDSNPGSNRPPSMLTRSIAVQ</sequence>
<accession>A0A6F8VE96</accession>
<feature type="chain" id="PRO_5026211998" description="DUF4440 domain-containing protein" evidence="1">
    <location>
        <begin position="27"/>
        <end position="286"/>
    </location>
</feature>
<dbReference type="EMBL" id="AP022853">
    <property type="protein sequence ID" value="BCB28038.1"/>
    <property type="molecule type" value="Genomic_DNA"/>
</dbReference>
<protein>
    <recommendedName>
        <fullName evidence="4">DUF4440 domain-containing protein</fullName>
    </recommendedName>
</protein>
<keyword evidence="3" id="KW-1185">Reference proteome</keyword>
<evidence type="ECO:0008006" key="4">
    <source>
        <dbReference type="Google" id="ProtNLM"/>
    </source>
</evidence>
<evidence type="ECO:0000313" key="2">
    <source>
        <dbReference type="EMBL" id="BCB28038.1"/>
    </source>
</evidence>
<reference evidence="3" key="1">
    <citation type="submission" date="2020-03" db="EMBL/GenBank/DDBJ databases">
        <title>Complete genome sequence of sulfur-oxidizing bacterium skT11.</title>
        <authorList>
            <person name="Kanda M."/>
            <person name="Kojima H."/>
            <person name="Fukui M."/>
        </authorList>
    </citation>
    <scope>NUCLEOTIDE SEQUENCE [LARGE SCALE GENOMIC DNA]</scope>
    <source>
        <strain evidence="3">skT11</strain>
    </source>
</reference>
<feature type="signal peptide" evidence="1">
    <location>
        <begin position="1"/>
        <end position="26"/>
    </location>
</feature>
<name>A0A6F8VE96_9PROT</name>
<organism evidence="2 3">
    <name type="scientific">Sulfurimicrobium lacus</name>
    <dbReference type="NCBI Taxonomy" id="2715678"/>
    <lineage>
        <taxon>Bacteria</taxon>
        <taxon>Pseudomonadati</taxon>
        <taxon>Pseudomonadota</taxon>
        <taxon>Betaproteobacteria</taxon>
        <taxon>Nitrosomonadales</taxon>
        <taxon>Sulfuricellaceae</taxon>
        <taxon>Sulfurimicrobium</taxon>
    </lineage>
</organism>